<dbReference type="EMBL" id="LUGH01001995">
    <property type="protein sequence ID" value="OBZ80547.1"/>
    <property type="molecule type" value="Genomic_DNA"/>
</dbReference>
<reference evidence="2 3" key="1">
    <citation type="submission" date="2016-03" db="EMBL/GenBank/DDBJ databases">
        <title>Choanephora cucurbitarum.</title>
        <authorList>
            <person name="Min B."/>
            <person name="Park H."/>
            <person name="Park J.-H."/>
            <person name="Shin H.-D."/>
            <person name="Choi I.-G."/>
        </authorList>
    </citation>
    <scope>NUCLEOTIDE SEQUENCE [LARGE SCALE GENOMIC DNA]</scope>
    <source>
        <strain evidence="2 3">KUS-F28377</strain>
    </source>
</reference>
<evidence type="ECO:0000313" key="3">
    <source>
        <dbReference type="Proteomes" id="UP000093000"/>
    </source>
</evidence>
<dbReference type="SUPFAM" id="SSF81901">
    <property type="entry name" value="HCP-like"/>
    <property type="match status" value="4"/>
</dbReference>
<dbReference type="InterPro" id="IPR052945">
    <property type="entry name" value="Mitotic_Regulator"/>
</dbReference>
<dbReference type="Gene3D" id="1.25.40.10">
    <property type="entry name" value="Tetratricopeptide repeat domain"/>
    <property type="match status" value="2"/>
</dbReference>
<dbReference type="PANTHER" id="PTHR43628">
    <property type="entry name" value="ACTIVATOR OF C KINASE PROTEIN 1-RELATED"/>
    <property type="match status" value="1"/>
</dbReference>
<proteinExistence type="predicted"/>
<dbReference type="SMART" id="SM00671">
    <property type="entry name" value="SEL1"/>
    <property type="match status" value="8"/>
</dbReference>
<organism evidence="2 3">
    <name type="scientific">Choanephora cucurbitarum</name>
    <dbReference type="NCBI Taxonomy" id="101091"/>
    <lineage>
        <taxon>Eukaryota</taxon>
        <taxon>Fungi</taxon>
        <taxon>Fungi incertae sedis</taxon>
        <taxon>Mucoromycota</taxon>
        <taxon>Mucoromycotina</taxon>
        <taxon>Mucoromycetes</taxon>
        <taxon>Mucorales</taxon>
        <taxon>Mucorineae</taxon>
        <taxon>Choanephoraceae</taxon>
        <taxon>Choanephoroideae</taxon>
        <taxon>Choanephora</taxon>
    </lineage>
</organism>
<name>A0A1C7MUV3_9FUNG</name>
<evidence type="ECO:0000313" key="2">
    <source>
        <dbReference type="EMBL" id="OBZ80547.1"/>
    </source>
</evidence>
<dbReference type="AlphaFoldDB" id="A0A1C7MUV3"/>
<feature type="non-terminal residue" evidence="2">
    <location>
        <position position="1"/>
    </location>
</feature>
<protein>
    <submittedName>
        <fullName evidence="2">ERAD-associated E3 ubiquitin-protein ligase component HRD3A</fullName>
    </submittedName>
</protein>
<dbReference type="STRING" id="101091.A0A1C7MUV3"/>
<dbReference type="InParanoid" id="A0A1C7MUV3"/>
<accession>A0A1C7MUV3</accession>
<dbReference type="InterPro" id="IPR006597">
    <property type="entry name" value="Sel1-like"/>
</dbReference>
<dbReference type="Pfam" id="PF08238">
    <property type="entry name" value="Sel1"/>
    <property type="match status" value="10"/>
</dbReference>
<dbReference type="PANTHER" id="PTHR43628:SF1">
    <property type="entry name" value="CHITIN SYNTHASE REGULATORY FACTOR 2-RELATED"/>
    <property type="match status" value="1"/>
</dbReference>
<evidence type="ECO:0000256" key="1">
    <source>
        <dbReference type="SAM" id="MobiDB-lite"/>
    </source>
</evidence>
<feature type="non-terminal residue" evidence="2">
    <location>
        <position position="475"/>
    </location>
</feature>
<dbReference type="Proteomes" id="UP000093000">
    <property type="component" value="Unassembled WGS sequence"/>
</dbReference>
<comment type="caution">
    <text evidence="2">The sequence shown here is derived from an EMBL/GenBank/DDBJ whole genome shotgun (WGS) entry which is preliminary data.</text>
</comment>
<keyword evidence="3" id="KW-1185">Reference proteome</keyword>
<feature type="region of interest" description="Disordered" evidence="1">
    <location>
        <begin position="111"/>
        <end position="134"/>
    </location>
</feature>
<dbReference type="InterPro" id="IPR011990">
    <property type="entry name" value="TPR-like_helical_dom_sf"/>
</dbReference>
<gene>
    <name evidence="2" type="primary">HRD3A</name>
    <name evidence="2" type="ORF">A0J61_11404</name>
</gene>
<dbReference type="OrthoDB" id="272077at2759"/>
<sequence length="475" mass="53576">SLHESGFGNIIVQPNVKKALEYYIQAATKQHEPSMMKVGEILGGMLGCHEEAIHWFKKTSRSYPENVMAKVMLISYELQGFDCGLSVESNKDTSNFKLLRHIVAQYNTDESNQEDLLQDKEEEEEEENPLSRRRNELCSKKNGMGHAYYILGQCYEFGRGTSVDLLASIDAYEIAVSSCDHIDAMWRLGMVYSYRFDDDSSALDWFRKASEKARHRDSHYQLGLFHLRGRGGLEINLAAAKRYFTKAAEQNHAMATYELARILWTIDSSHLKAYELFERAAQQNVPGALCHLGHFSYTGLYYRSICVVEKDLQKAFAYYSEAAQAGDPIAALMVGSHFEDKGNLDRALQWYESSYRLGGGGLAELAIGKIKHCMSQTDPHAQEEAIAWFESAAADDMLKRQSVFSAHVMIALYHLNGWGNRDKDSQKGFQMLLKIANMGGTEVFSLLAECYKEGIGKEHHQDNTSNLEKAASDEA</sequence>